<dbReference type="AlphaFoldDB" id="A0A6J5CXF5"/>
<evidence type="ECO:0000313" key="1">
    <source>
        <dbReference type="EMBL" id="CAB3745625.1"/>
    </source>
</evidence>
<sequence>MLQTLNGVLRTPSAIASPRSACAYACCSSSSRMRHDTPSTARWWIASSTRWPCRPTSRYAAFSSGPRCRSSCCCTRVHASCNACSQSPLSPMVICSTSGSCCRVCTGATRCVQLRVEASPTRTNRSRSASCRATSACSARSSTATSSPPRTRSSTAWFQCDGAASNRSKKLRWIGVSGTASCSSACSTCSTCSPPPSSTATRACASIVG</sequence>
<protein>
    <submittedName>
        <fullName evidence="1">Uncharacterized protein</fullName>
    </submittedName>
</protein>
<gene>
    <name evidence="1" type="ORF">LMG24238_07752</name>
</gene>
<dbReference type="Proteomes" id="UP000494255">
    <property type="component" value="Unassembled WGS sequence"/>
</dbReference>
<proteinExistence type="predicted"/>
<accession>A0A6J5CXF5</accession>
<evidence type="ECO:0000313" key="2">
    <source>
        <dbReference type="Proteomes" id="UP000494255"/>
    </source>
</evidence>
<reference evidence="1 2" key="1">
    <citation type="submission" date="2020-04" db="EMBL/GenBank/DDBJ databases">
        <authorList>
            <person name="De Canck E."/>
        </authorList>
    </citation>
    <scope>NUCLEOTIDE SEQUENCE [LARGE SCALE GENOMIC DNA]</scope>
    <source>
        <strain evidence="1 2">LMG 24238</strain>
    </source>
</reference>
<name>A0A6J5CXF5_9BURK</name>
<dbReference type="EMBL" id="CADIKC010000035">
    <property type="protein sequence ID" value="CAB3745625.1"/>
    <property type="molecule type" value="Genomic_DNA"/>
</dbReference>
<organism evidence="1 2">
    <name type="scientific">Paraburkholderia sediminicola</name>
    <dbReference type="NCBI Taxonomy" id="458836"/>
    <lineage>
        <taxon>Bacteria</taxon>
        <taxon>Pseudomonadati</taxon>
        <taxon>Pseudomonadota</taxon>
        <taxon>Betaproteobacteria</taxon>
        <taxon>Burkholderiales</taxon>
        <taxon>Burkholderiaceae</taxon>
        <taxon>Paraburkholderia</taxon>
    </lineage>
</organism>
<keyword evidence="2" id="KW-1185">Reference proteome</keyword>